<dbReference type="AlphaFoldDB" id="A0A251X673"/>
<sequence length="150" mass="17993">MLLPILLLFTHLITPNELLNAPNTWQILTEKPNHPIEQWTRHCTAKEYSNQALMHCYQQAYDKWDQELNQIYHQLRLQLDTTGQNKLRQAQRRWLAYRDSEFDLVKHLYGHLEGSMWSLIIVITKMDIVKQRALELDDYLTTLQFEKLSQ</sequence>
<dbReference type="InterPro" id="IPR009739">
    <property type="entry name" value="LprI-like_N"/>
</dbReference>
<proteinExistence type="predicted"/>
<dbReference type="PANTHER" id="PTHR39176:SF1">
    <property type="entry name" value="PERIPLASMIC PROTEIN"/>
    <property type="match status" value="1"/>
</dbReference>
<dbReference type="PANTHER" id="PTHR39176">
    <property type="entry name" value="PERIPLASMIC PROTEIN-RELATED"/>
    <property type="match status" value="1"/>
</dbReference>
<dbReference type="RefSeq" id="WP_086488544.1">
    <property type="nucleotide sequence ID" value="NZ_MSLT01000018.1"/>
</dbReference>
<evidence type="ECO:0000313" key="2">
    <source>
        <dbReference type="EMBL" id="OUD13097.1"/>
    </source>
</evidence>
<reference evidence="2 3" key="1">
    <citation type="submission" date="2016-12" db="EMBL/GenBank/DDBJ databases">
        <title>Thioflexothrix psekupsii D3 genome sequencing and assembly.</title>
        <authorList>
            <person name="Fomenkov A."/>
            <person name="Vincze T."/>
            <person name="Grabovich M."/>
            <person name="Anton B.P."/>
            <person name="Dubinina G."/>
            <person name="Orlova M."/>
            <person name="Belousova E."/>
            <person name="Roberts R.J."/>
        </authorList>
    </citation>
    <scope>NUCLEOTIDE SEQUENCE [LARGE SCALE GENOMIC DNA]</scope>
    <source>
        <strain evidence="2">D3</strain>
    </source>
</reference>
<organism evidence="2 3">
    <name type="scientific">Thioflexithrix psekupsensis</name>
    <dbReference type="NCBI Taxonomy" id="1570016"/>
    <lineage>
        <taxon>Bacteria</taxon>
        <taxon>Pseudomonadati</taxon>
        <taxon>Pseudomonadota</taxon>
        <taxon>Gammaproteobacteria</taxon>
        <taxon>Thiotrichales</taxon>
        <taxon>Thioflexithrix</taxon>
    </lineage>
</organism>
<dbReference type="Gene3D" id="1.20.1270.180">
    <property type="match status" value="1"/>
</dbReference>
<evidence type="ECO:0000313" key="3">
    <source>
        <dbReference type="Proteomes" id="UP000194798"/>
    </source>
</evidence>
<accession>A0A251X673</accession>
<evidence type="ECO:0000259" key="1">
    <source>
        <dbReference type="Pfam" id="PF07007"/>
    </source>
</evidence>
<dbReference type="Pfam" id="PF07007">
    <property type="entry name" value="LprI"/>
    <property type="match status" value="1"/>
</dbReference>
<keyword evidence="3" id="KW-1185">Reference proteome</keyword>
<gene>
    <name evidence="2" type="ORF">TPSD3_10635</name>
</gene>
<protein>
    <recommendedName>
        <fullName evidence="1">Lysozyme inhibitor LprI-like N-terminal domain-containing protein</fullName>
    </recommendedName>
</protein>
<dbReference type="EMBL" id="MSLT01000018">
    <property type="protein sequence ID" value="OUD13097.1"/>
    <property type="molecule type" value="Genomic_DNA"/>
</dbReference>
<name>A0A251X673_9GAMM</name>
<comment type="caution">
    <text evidence="2">The sequence shown here is derived from an EMBL/GenBank/DDBJ whole genome shotgun (WGS) entry which is preliminary data.</text>
</comment>
<dbReference type="OrthoDB" id="7340239at2"/>
<feature type="domain" description="Lysozyme inhibitor LprI-like N-terminal" evidence="1">
    <location>
        <begin position="43"/>
        <end position="136"/>
    </location>
</feature>
<dbReference type="Proteomes" id="UP000194798">
    <property type="component" value="Unassembled WGS sequence"/>
</dbReference>